<dbReference type="AlphaFoldDB" id="A0A495E919"/>
<evidence type="ECO:0000313" key="5">
    <source>
        <dbReference type="EMBL" id="RKR12307.1"/>
    </source>
</evidence>
<organism evidence="5 6">
    <name type="scientific">Maribacter vaceletii</name>
    <dbReference type="NCBI Taxonomy" id="1206816"/>
    <lineage>
        <taxon>Bacteria</taxon>
        <taxon>Pseudomonadati</taxon>
        <taxon>Bacteroidota</taxon>
        <taxon>Flavobacteriia</taxon>
        <taxon>Flavobacteriales</taxon>
        <taxon>Flavobacteriaceae</taxon>
        <taxon>Maribacter</taxon>
    </lineage>
</organism>
<sequence>MIKKFFLIAVVFLVYTCSSSSDDSPEQEKKDSFDREAVLVNIADNIIIPSLEDLSQKLVSLKVDKDAFVATPDQTNLDALRNSWLSAYKVWQYVEMFNIGKAEEILYSFQMNIYPVSVDDVEANIDSGSYDLTHVNNNDAVGFPTVDYLLYGIAADDAAILVKYEDVKYLNYLSDVINQMDSLTDEVLNDWNTSYRATFISSTSNTASSAYNKLVNDFIFYYEKGLRANKIGTPAGNFSADPLPDRVEAFYNNEVSKTLTLEALTAAEDFFNGKAYASSSTGESYATHLKSLDNSALQALINNQFSGARQKINELENSFSNQINTDNTKMTQAYDALQLNVVSLKVDMLQAFNVSVDYVDADGD</sequence>
<dbReference type="OrthoDB" id="650514at2"/>
<feature type="signal peptide" evidence="3">
    <location>
        <begin position="1"/>
        <end position="21"/>
    </location>
</feature>
<dbReference type="InterPro" id="IPR018976">
    <property type="entry name" value="Imelysin-like"/>
</dbReference>
<evidence type="ECO:0000256" key="2">
    <source>
        <dbReference type="ARBA" id="ARBA00022729"/>
    </source>
</evidence>
<dbReference type="Pfam" id="PF09375">
    <property type="entry name" value="Peptidase_M75"/>
    <property type="match status" value="1"/>
</dbReference>
<dbReference type="Proteomes" id="UP000269412">
    <property type="component" value="Unassembled WGS sequence"/>
</dbReference>
<evidence type="ECO:0000256" key="1">
    <source>
        <dbReference type="ARBA" id="ARBA00004196"/>
    </source>
</evidence>
<evidence type="ECO:0000313" key="6">
    <source>
        <dbReference type="Proteomes" id="UP000269412"/>
    </source>
</evidence>
<dbReference type="InterPro" id="IPR038352">
    <property type="entry name" value="Imelysin_sf"/>
</dbReference>
<dbReference type="Gene3D" id="1.20.1420.20">
    <property type="entry name" value="M75 peptidase, HXXE motif"/>
    <property type="match status" value="1"/>
</dbReference>
<dbReference type="CDD" id="cd14659">
    <property type="entry name" value="Imelysin-like_IPPA"/>
    <property type="match status" value="1"/>
</dbReference>
<keyword evidence="5" id="KW-0449">Lipoprotein</keyword>
<accession>A0A495E919</accession>
<dbReference type="EMBL" id="RBIQ01000009">
    <property type="protein sequence ID" value="RKR12307.1"/>
    <property type="molecule type" value="Genomic_DNA"/>
</dbReference>
<protein>
    <submittedName>
        <fullName evidence="5">Putative lipoprotein</fullName>
    </submittedName>
</protein>
<dbReference type="GO" id="GO:0030313">
    <property type="term" value="C:cell envelope"/>
    <property type="evidence" value="ECO:0007669"/>
    <property type="project" value="UniProtKB-SubCell"/>
</dbReference>
<dbReference type="RefSeq" id="WP_121068253.1">
    <property type="nucleotide sequence ID" value="NZ_RBIQ01000009.1"/>
</dbReference>
<name>A0A495E919_9FLAO</name>
<proteinExistence type="predicted"/>
<evidence type="ECO:0000256" key="3">
    <source>
        <dbReference type="SAM" id="SignalP"/>
    </source>
</evidence>
<dbReference type="InterPro" id="IPR034984">
    <property type="entry name" value="Imelysin-like_IPPA"/>
</dbReference>
<comment type="caution">
    <text evidence="5">The sequence shown here is derived from an EMBL/GenBank/DDBJ whole genome shotgun (WGS) entry which is preliminary data.</text>
</comment>
<keyword evidence="6" id="KW-1185">Reference proteome</keyword>
<keyword evidence="2 3" id="KW-0732">Signal</keyword>
<gene>
    <name evidence="5" type="ORF">CLV91_2433</name>
</gene>
<reference evidence="5 6" key="1">
    <citation type="submission" date="2018-10" db="EMBL/GenBank/DDBJ databases">
        <title>Genomic Encyclopedia of Archaeal and Bacterial Type Strains, Phase II (KMG-II): from individual species to whole genera.</title>
        <authorList>
            <person name="Goeker M."/>
        </authorList>
    </citation>
    <scope>NUCLEOTIDE SEQUENCE [LARGE SCALE GENOMIC DNA]</scope>
    <source>
        <strain evidence="5 6">DSM 25230</strain>
    </source>
</reference>
<comment type="subcellular location">
    <subcellularLocation>
        <location evidence="1">Cell envelope</location>
    </subcellularLocation>
</comment>
<feature type="domain" description="Imelysin-like" evidence="4">
    <location>
        <begin position="47"/>
        <end position="337"/>
    </location>
</feature>
<evidence type="ECO:0000259" key="4">
    <source>
        <dbReference type="Pfam" id="PF09375"/>
    </source>
</evidence>
<feature type="chain" id="PRO_5019711062" evidence="3">
    <location>
        <begin position="22"/>
        <end position="364"/>
    </location>
</feature>